<keyword evidence="4" id="KW-1185">Reference proteome</keyword>
<dbReference type="GO" id="GO:0005737">
    <property type="term" value="C:cytoplasm"/>
    <property type="evidence" value="ECO:0007669"/>
    <property type="project" value="TreeGrafter"/>
</dbReference>
<dbReference type="GO" id="GO:0004806">
    <property type="term" value="F:triacylglycerol lipase activity"/>
    <property type="evidence" value="ECO:0007669"/>
    <property type="project" value="TreeGrafter"/>
</dbReference>
<evidence type="ECO:0000256" key="2">
    <source>
        <dbReference type="PROSITE-ProRule" id="PRU01161"/>
    </source>
</evidence>
<dbReference type="InterPro" id="IPR016035">
    <property type="entry name" value="Acyl_Trfase/lysoPLipase"/>
</dbReference>
<evidence type="ECO:0000259" key="3">
    <source>
        <dbReference type="PROSITE" id="PS51635"/>
    </source>
</evidence>
<evidence type="ECO:0000313" key="5">
    <source>
        <dbReference type="WBParaSite" id="MBELARI_LOCUS6723"/>
    </source>
</evidence>
<dbReference type="PANTHER" id="PTHR12406:SF38">
    <property type="entry name" value="PNPLA DOMAIN-CONTAINING PROTEIN"/>
    <property type="match status" value="1"/>
</dbReference>
<dbReference type="PROSITE" id="PS51635">
    <property type="entry name" value="PNPLA"/>
    <property type="match status" value="1"/>
</dbReference>
<dbReference type="WBParaSite" id="MBELARI_LOCUS6723">
    <property type="protein sequence ID" value="MBELARI_LOCUS6723"/>
    <property type="gene ID" value="MBELARI_LOCUS6723"/>
</dbReference>
<dbReference type="InterPro" id="IPR033562">
    <property type="entry name" value="PLPL"/>
</dbReference>
<dbReference type="GO" id="GO:0055088">
    <property type="term" value="P:lipid homeostasis"/>
    <property type="evidence" value="ECO:0007669"/>
    <property type="project" value="TreeGrafter"/>
</dbReference>
<dbReference type="GO" id="GO:0005811">
    <property type="term" value="C:lipid droplet"/>
    <property type="evidence" value="ECO:0007669"/>
    <property type="project" value="TreeGrafter"/>
</dbReference>
<organism evidence="4 5">
    <name type="scientific">Mesorhabditis belari</name>
    <dbReference type="NCBI Taxonomy" id="2138241"/>
    <lineage>
        <taxon>Eukaryota</taxon>
        <taxon>Metazoa</taxon>
        <taxon>Ecdysozoa</taxon>
        <taxon>Nematoda</taxon>
        <taxon>Chromadorea</taxon>
        <taxon>Rhabditida</taxon>
        <taxon>Rhabditina</taxon>
        <taxon>Rhabditomorpha</taxon>
        <taxon>Rhabditoidea</taxon>
        <taxon>Rhabditidae</taxon>
        <taxon>Mesorhabditinae</taxon>
        <taxon>Mesorhabditis</taxon>
    </lineage>
</organism>
<dbReference type="PANTHER" id="PTHR12406">
    <property type="entry name" value="CALCIUM-INDEPENDENT PHOSPHOLIPASE A2 IPLA2 -RELATED"/>
    <property type="match status" value="1"/>
</dbReference>
<dbReference type="GO" id="GO:0016020">
    <property type="term" value="C:membrane"/>
    <property type="evidence" value="ECO:0007669"/>
    <property type="project" value="TreeGrafter"/>
</dbReference>
<dbReference type="SUPFAM" id="SSF52151">
    <property type="entry name" value="FabD/lysophospholipase-like"/>
    <property type="match status" value="1"/>
</dbReference>
<accession>A0AAF3FIR1</accession>
<evidence type="ECO:0000313" key="4">
    <source>
        <dbReference type="Proteomes" id="UP000887575"/>
    </source>
</evidence>
<dbReference type="Pfam" id="PF01734">
    <property type="entry name" value="Patatin"/>
    <property type="match status" value="1"/>
</dbReference>
<dbReference type="InterPro" id="IPR002641">
    <property type="entry name" value="PNPLA_dom"/>
</dbReference>
<keyword evidence="2" id="KW-0378">Hydrolase</keyword>
<name>A0AAF3FIR1_9BILA</name>
<dbReference type="AlphaFoldDB" id="A0AAF3FIR1"/>
<comment type="caution">
    <text evidence="2">Lacks conserved residue(s) required for the propagation of feature annotation.</text>
</comment>
<dbReference type="Proteomes" id="UP000887575">
    <property type="component" value="Unassembled WGS sequence"/>
</dbReference>
<feature type="short sequence motif" description="GXSXG" evidence="2">
    <location>
        <begin position="55"/>
        <end position="59"/>
    </location>
</feature>
<keyword evidence="1 2" id="KW-0443">Lipid metabolism</keyword>
<feature type="active site" description="Nucleophile" evidence="2">
    <location>
        <position position="57"/>
    </location>
</feature>
<dbReference type="GO" id="GO:0019433">
    <property type="term" value="P:triglyceride catabolic process"/>
    <property type="evidence" value="ECO:0007669"/>
    <property type="project" value="TreeGrafter"/>
</dbReference>
<proteinExistence type="predicted"/>
<keyword evidence="2" id="KW-0442">Lipid degradation</keyword>
<feature type="domain" description="PNPLA" evidence="3">
    <location>
        <begin position="20"/>
        <end position="192"/>
    </location>
</feature>
<sequence>MRIRPDVARLKIADVKEVALSLSGCGFLGTYHIGASFCLYKHGKLMMSKVTRVGGASAGALVASLLALRPESLLKGLATFYKMAHELHRLPYGALTPGYVLQKRLLEIVDEHIPEDISRAQGRLMISLTNYKTMRNELVTKFRDREHLIELLLASCYIPGYSKGFQADFPKIDGNTYFDGFYANNLPDWSDIKTITVSPFSGNADIAPNDPPPFTYPWAFDFGKHLIRANLRNLIRGKHALFPPPVDVLRQYYRQGFTDAHTFLKINHLTDVQLTEELLKDEYLSE</sequence>
<feature type="active site" description="Proton acceptor" evidence="2">
    <location>
        <position position="179"/>
    </location>
</feature>
<protein>
    <submittedName>
        <fullName evidence="5">PNPLA domain-containing protein</fullName>
    </submittedName>
</protein>
<dbReference type="Gene3D" id="3.40.1090.10">
    <property type="entry name" value="Cytosolic phospholipase A2 catalytic domain"/>
    <property type="match status" value="1"/>
</dbReference>
<feature type="short sequence motif" description="GXGXXG" evidence="2">
    <location>
        <begin position="24"/>
        <end position="29"/>
    </location>
</feature>
<evidence type="ECO:0000256" key="1">
    <source>
        <dbReference type="ARBA" id="ARBA00023098"/>
    </source>
</evidence>
<reference evidence="5" key="1">
    <citation type="submission" date="2024-02" db="UniProtKB">
        <authorList>
            <consortium name="WormBaseParasite"/>
        </authorList>
    </citation>
    <scope>IDENTIFICATION</scope>
</reference>